<proteinExistence type="predicted"/>
<dbReference type="OrthoDB" id="10062486at2759"/>
<gene>
    <name evidence="2" type="ORF">EDS130_LOCUS45983</name>
    <name evidence="3" type="ORF">XAT740_LOCUS56415</name>
</gene>
<feature type="compositionally biased region" description="Low complexity" evidence="1">
    <location>
        <begin position="81"/>
        <end position="95"/>
    </location>
</feature>
<reference evidence="2" key="1">
    <citation type="submission" date="2021-02" db="EMBL/GenBank/DDBJ databases">
        <authorList>
            <person name="Nowell W R."/>
        </authorList>
    </citation>
    <scope>NUCLEOTIDE SEQUENCE</scope>
</reference>
<organism evidence="2 5">
    <name type="scientific">Adineta ricciae</name>
    <name type="common">Rotifer</name>
    <dbReference type="NCBI Taxonomy" id="249248"/>
    <lineage>
        <taxon>Eukaryota</taxon>
        <taxon>Metazoa</taxon>
        <taxon>Spiralia</taxon>
        <taxon>Gnathifera</taxon>
        <taxon>Rotifera</taxon>
        <taxon>Eurotatoria</taxon>
        <taxon>Bdelloidea</taxon>
        <taxon>Adinetida</taxon>
        <taxon>Adinetidae</taxon>
        <taxon>Adineta</taxon>
    </lineage>
</organism>
<evidence type="ECO:0000313" key="4">
    <source>
        <dbReference type="Proteomes" id="UP000663828"/>
    </source>
</evidence>
<protein>
    <submittedName>
        <fullName evidence="2">Uncharacterized protein</fullName>
    </submittedName>
</protein>
<keyword evidence="4" id="KW-1185">Reference proteome</keyword>
<feature type="compositionally biased region" description="Basic and acidic residues" evidence="1">
    <location>
        <begin position="543"/>
        <end position="556"/>
    </location>
</feature>
<feature type="non-terminal residue" evidence="2">
    <location>
        <position position="1"/>
    </location>
</feature>
<feature type="region of interest" description="Disordered" evidence="1">
    <location>
        <begin position="504"/>
        <end position="562"/>
    </location>
</feature>
<dbReference type="EMBL" id="CAJNOJ010001401">
    <property type="protein sequence ID" value="CAF1550681.1"/>
    <property type="molecule type" value="Genomic_DNA"/>
</dbReference>
<feature type="compositionally biased region" description="Basic residues" evidence="1">
    <location>
        <begin position="508"/>
        <end position="521"/>
    </location>
</feature>
<evidence type="ECO:0000313" key="3">
    <source>
        <dbReference type="EMBL" id="CAF1658667.1"/>
    </source>
</evidence>
<feature type="compositionally biased region" description="Pro residues" evidence="1">
    <location>
        <begin position="96"/>
        <end position="110"/>
    </location>
</feature>
<dbReference type="Proteomes" id="UP000663852">
    <property type="component" value="Unassembled WGS sequence"/>
</dbReference>
<dbReference type="Gene3D" id="3.40.50.1110">
    <property type="entry name" value="SGNH hydrolase"/>
    <property type="match status" value="1"/>
</dbReference>
<evidence type="ECO:0000313" key="5">
    <source>
        <dbReference type="Proteomes" id="UP000663852"/>
    </source>
</evidence>
<dbReference type="EMBL" id="CAJNOR010011044">
    <property type="protein sequence ID" value="CAF1658667.1"/>
    <property type="molecule type" value="Genomic_DNA"/>
</dbReference>
<sequence length="694" mass="80686">MSSITIIPQPTTYATTTANNLPNINLPPMRPLYLQPYAPQQQQPPTYHHLKQQIQPKPMLYGSNHRKQNYLHKFQTGTTTTFNGYTNFSGTRTTNLPPPPPPRRNLPPPPPPRTIYHHNPYHNNYNNRYYHHRHHYNNNFNNTQNLPSLLDLNPFHLPSRHNTRTFTTAQHYHPNHHQQHYPRSLSRSRFHVLSQLPSKSRSRSRSYQRPLPPPIKPRRIHHQQQQQQFNRHRYQQQQQRPTIPPYNNTNNNINNNNNNYNGIKRTLQGIILSDSMCSRLRTYAIKKLPLYDIELSYESGCDIYKMIQWLNTPEGRGTVGNKDFLLFCLGTNDVGRYGVDVSLQRVSELISFVRQSYPGNRAIGWLALSPRWKPTRFVSAANIGQMHNQFNERLRILSKQLDFDVVDARLGLADMRVEDGLHPSNTTGKWKYEGATREWFSSRAAAHYSIFFQRRRFPSRSTAPTTPTTTTTLYNDNNINNYNMNMQRQYQPRPNNNYYYQQQQNRISLRKKKSKPKKKKKMPIENDPRAPEGSPILLVSDNSNKEPVEKKARPDTPVDSAAKRPRLFSHVFKPPKVAPRSQQQQEIVIQHEEEVLPLLPTTPPGLPAPPVLSPRQSTPRTPIAPPRPLVTSPQIDPSHQVENRDEPEVVENIQVNEQVTPMEQEIVRNSPSVIPKDIENFKIELFDFPIIPIE</sequence>
<dbReference type="SUPFAM" id="SSF52266">
    <property type="entry name" value="SGNH hydrolase"/>
    <property type="match status" value="1"/>
</dbReference>
<comment type="caution">
    <text evidence="2">The sequence shown here is derived from an EMBL/GenBank/DDBJ whole genome shotgun (WGS) entry which is preliminary data.</text>
</comment>
<dbReference type="GO" id="GO:0005634">
    <property type="term" value="C:nucleus"/>
    <property type="evidence" value="ECO:0007669"/>
    <property type="project" value="TreeGrafter"/>
</dbReference>
<dbReference type="GO" id="GO:0042594">
    <property type="term" value="P:response to starvation"/>
    <property type="evidence" value="ECO:0007669"/>
    <property type="project" value="TreeGrafter"/>
</dbReference>
<feature type="region of interest" description="Disordered" evidence="1">
    <location>
        <begin position="193"/>
        <end position="257"/>
    </location>
</feature>
<name>A0A815X657_ADIRI</name>
<dbReference type="GO" id="GO:0000987">
    <property type="term" value="F:cis-regulatory region sequence-specific DNA binding"/>
    <property type="evidence" value="ECO:0007669"/>
    <property type="project" value="TreeGrafter"/>
</dbReference>
<dbReference type="PANTHER" id="PTHR14596:SF72">
    <property type="entry name" value="ZINC FINGER PROTEIN MSN2-RELATED"/>
    <property type="match status" value="1"/>
</dbReference>
<evidence type="ECO:0000256" key="1">
    <source>
        <dbReference type="SAM" id="MobiDB-lite"/>
    </source>
</evidence>
<accession>A0A815X657</accession>
<dbReference type="Proteomes" id="UP000663828">
    <property type="component" value="Unassembled WGS sequence"/>
</dbReference>
<dbReference type="GO" id="GO:0000981">
    <property type="term" value="F:DNA-binding transcription factor activity, RNA polymerase II-specific"/>
    <property type="evidence" value="ECO:0007669"/>
    <property type="project" value="TreeGrafter"/>
</dbReference>
<dbReference type="AlphaFoldDB" id="A0A815X657"/>
<dbReference type="InterPro" id="IPR036514">
    <property type="entry name" value="SGNH_hydro_sf"/>
</dbReference>
<evidence type="ECO:0000313" key="2">
    <source>
        <dbReference type="EMBL" id="CAF1550681.1"/>
    </source>
</evidence>
<feature type="region of interest" description="Disordered" evidence="1">
    <location>
        <begin position="602"/>
        <end position="648"/>
    </location>
</feature>
<dbReference type="PANTHER" id="PTHR14596">
    <property type="entry name" value="ZINC FINGER PROTEIN"/>
    <property type="match status" value="1"/>
</dbReference>
<feature type="compositionally biased region" description="Low complexity" evidence="1">
    <location>
        <begin position="223"/>
        <end position="257"/>
    </location>
</feature>
<feature type="region of interest" description="Disordered" evidence="1">
    <location>
        <begin position="81"/>
        <end position="110"/>
    </location>
</feature>
<feature type="compositionally biased region" description="Pro residues" evidence="1">
    <location>
        <begin position="602"/>
        <end position="612"/>
    </location>
</feature>